<dbReference type="InterPro" id="IPR012337">
    <property type="entry name" value="RNaseH-like_sf"/>
</dbReference>
<dbReference type="InterPro" id="IPR011990">
    <property type="entry name" value="TPR-like_helical_dom_sf"/>
</dbReference>
<keyword evidence="4" id="KW-1185">Reference proteome</keyword>
<dbReference type="PANTHER" id="PTHR38462">
    <property type="entry name" value="EXONUCLEASE-LIKE PROTEIN"/>
    <property type="match status" value="1"/>
</dbReference>
<keyword evidence="1" id="KW-0175">Coiled coil</keyword>
<gene>
    <name evidence="3" type="ORF">WMO63_04875</name>
</gene>
<sequence>MSIKNKLSRMKSHIKKEEQTTPVKNIEIKGKNIPFIQQWEQENVYPYWLDQDYCLIREVSYPLDYTHGNYTFREFCHIVDEWNKVNYDHPLSAKGHQAKELFFFDTETTGLGGGTGNTIFILGYAQLRENEIVLKQHILPHPGAEVPLFNSFLENVDYTTLVTYNGKAFDWPQVKTRHTLIKEHVPKLPEFGHFDLYHGARRMWKHRLDRTKLSIVEEEILGVKRQDDIPGFLAPMIYFDFVERKNPEGMLGILKHNEIDILSLITLYTHLSYQLLRRDYNISAKETLEVGKWYAVIGQTDIAKQNLLSIQEQNKEEVLEAAFLLAKEYKREKRLEDAAELWRKIVQTYTQETKVAMVLQSLIELAKMAEHKEKNYQLALNYTQTAEQIVKHKDKLDKMMFELQKRSERLERKLQMNNRNQLFHQ</sequence>
<organism evidence="3 4">
    <name type="scientific">Niallia hominis</name>
    <dbReference type="NCBI Taxonomy" id="3133173"/>
    <lineage>
        <taxon>Bacteria</taxon>
        <taxon>Bacillati</taxon>
        <taxon>Bacillota</taxon>
        <taxon>Bacilli</taxon>
        <taxon>Bacillales</taxon>
        <taxon>Bacillaceae</taxon>
        <taxon>Niallia</taxon>
    </lineage>
</organism>
<dbReference type="EMBL" id="JBBMFN010000006">
    <property type="protein sequence ID" value="MEQ2465005.1"/>
    <property type="molecule type" value="Genomic_DNA"/>
</dbReference>
<feature type="domain" description="YprB ribonuclease H-like" evidence="2">
    <location>
        <begin position="103"/>
        <end position="271"/>
    </location>
</feature>
<evidence type="ECO:0000313" key="4">
    <source>
        <dbReference type="Proteomes" id="UP001465426"/>
    </source>
</evidence>
<proteinExistence type="predicted"/>
<dbReference type="Proteomes" id="UP001465426">
    <property type="component" value="Unassembled WGS sequence"/>
</dbReference>
<dbReference type="RefSeq" id="WP_284561361.1">
    <property type="nucleotide sequence ID" value="NZ_JBBMFN010000006.1"/>
</dbReference>
<evidence type="ECO:0000256" key="1">
    <source>
        <dbReference type="SAM" id="Coils"/>
    </source>
</evidence>
<accession>A0ABV1EWP6</accession>
<evidence type="ECO:0000259" key="2">
    <source>
        <dbReference type="Pfam" id="PF13482"/>
    </source>
</evidence>
<name>A0ABV1EWP6_9BACI</name>
<comment type="caution">
    <text evidence="3">The sequence shown here is derived from an EMBL/GenBank/DDBJ whole genome shotgun (WGS) entry which is preliminary data.</text>
</comment>
<dbReference type="PANTHER" id="PTHR38462:SF1">
    <property type="entry name" value="YPRB RIBONUCLEASE H-LIKE DOMAIN-CONTAINING PROTEIN"/>
    <property type="match status" value="1"/>
</dbReference>
<dbReference type="InterPro" id="IPR038720">
    <property type="entry name" value="YprB_RNase_H-like_dom"/>
</dbReference>
<dbReference type="Pfam" id="PF13482">
    <property type="entry name" value="RNase_H_2"/>
    <property type="match status" value="1"/>
</dbReference>
<dbReference type="SUPFAM" id="SSF48452">
    <property type="entry name" value="TPR-like"/>
    <property type="match status" value="1"/>
</dbReference>
<feature type="coiled-coil region" evidence="1">
    <location>
        <begin position="393"/>
        <end position="420"/>
    </location>
</feature>
<dbReference type="SUPFAM" id="SSF53098">
    <property type="entry name" value="Ribonuclease H-like"/>
    <property type="match status" value="1"/>
</dbReference>
<reference evidence="3 4" key="1">
    <citation type="submission" date="2024-03" db="EMBL/GenBank/DDBJ databases">
        <title>Human intestinal bacterial collection.</title>
        <authorList>
            <person name="Pauvert C."/>
            <person name="Hitch T.C.A."/>
            <person name="Clavel T."/>
        </authorList>
    </citation>
    <scope>NUCLEOTIDE SEQUENCE [LARGE SCALE GENOMIC DNA]</scope>
    <source>
        <strain evidence="3 4">CLA-SR-H024</strain>
    </source>
</reference>
<protein>
    <submittedName>
        <fullName evidence="3">Ribonuclease H-like domain-containing protein</fullName>
    </submittedName>
</protein>
<evidence type="ECO:0000313" key="3">
    <source>
        <dbReference type="EMBL" id="MEQ2465005.1"/>
    </source>
</evidence>